<sequence>MDVTSLLNGESIVAEEKRIERPKIHGRSRTPWDAGGYALPITTRQPTSPPPQQQPPQSFHFDDEQLVSPTSPKHRFSDSRSSFSSLVSSIPSTTHSRFSSFSTVSSPHPLNAVAAEYFSPKSSAIELPCSSLLPEGLNHELHTPATPSANHFDVLGPIAENGLSPPLEAQVQEEHDEKNTGRPGSPSDAILIKRTMVPTLRLDTSNHHIIRSAQHPPNVKDVCEDVKNSKTSSAPVILEVSAADPGYPTPAMRALRERIVHLS</sequence>
<feature type="region of interest" description="Disordered" evidence="1">
    <location>
        <begin position="1"/>
        <end position="89"/>
    </location>
</feature>
<dbReference type="RefSeq" id="XP_031870235.1">
    <property type="nucleotide sequence ID" value="XM_032013635.1"/>
</dbReference>
<dbReference type="Proteomes" id="UP000254866">
    <property type="component" value="Unassembled WGS sequence"/>
</dbReference>
<dbReference type="AlphaFoldDB" id="A0A370TPX6"/>
<organism evidence="2 3">
    <name type="scientific">Venustampulla echinocandica</name>
    <dbReference type="NCBI Taxonomy" id="2656787"/>
    <lineage>
        <taxon>Eukaryota</taxon>
        <taxon>Fungi</taxon>
        <taxon>Dikarya</taxon>
        <taxon>Ascomycota</taxon>
        <taxon>Pezizomycotina</taxon>
        <taxon>Leotiomycetes</taxon>
        <taxon>Helotiales</taxon>
        <taxon>Pleuroascaceae</taxon>
        <taxon>Venustampulla</taxon>
    </lineage>
</organism>
<comment type="caution">
    <text evidence="2">The sequence shown here is derived from an EMBL/GenBank/DDBJ whole genome shotgun (WGS) entry which is preliminary data.</text>
</comment>
<dbReference type="GeneID" id="43597861"/>
<evidence type="ECO:0000313" key="3">
    <source>
        <dbReference type="Proteomes" id="UP000254866"/>
    </source>
</evidence>
<dbReference type="EMBL" id="NPIC01000003">
    <property type="protein sequence ID" value="RDL37579.1"/>
    <property type="molecule type" value="Genomic_DNA"/>
</dbReference>
<protein>
    <submittedName>
        <fullName evidence="2">Uncharacterized protein</fullName>
    </submittedName>
</protein>
<accession>A0A370TPX6</accession>
<feature type="compositionally biased region" description="Basic and acidic residues" evidence="1">
    <location>
        <begin position="14"/>
        <end position="23"/>
    </location>
</feature>
<dbReference type="OrthoDB" id="3559118at2759"/>
<feature type="compositionally biased region" description="Low complexity" evidence="1">
    <location>
        <begin position="79"/>
        <end position="89"/>
    </location>
</feature>
<evidence type="ECO:0000256" key="1">
    <source>
        <dbReference type="SAM" id="MobiDB-lite"/>
    </source>
</evidence>
<gene>
    <name evidence="2" type="ORF">BP5553_05012</name>
</gene>
<reference evidence="2 3" key="1">
    <citation type="journal article" date="2018" name="IMA Fungus">
        <title>IMA Genome-F 9: Draft genome sequence of Annulohypoxylon stygium, Aspergillus mulundensis, Berkeleyomyces basicola (syn. Thielaviopsis basicola), Ceratocystis smalleyi, two Cercospora beticola strains, Coleophoma cylindrospora, Fusarium fracticaudum, Phialophora cf. hyalina, and Morchella septimelata.</title>
        <authorList>
            <person name="Wingfield B.D."/>
            <person name="Bills G.F."/>
            <person name="Dong Y."/>
            <person name="Huang W."/>
            <person name="Nel W.J."/>
            <person name="Swalarsk-Parry B.S."/>
            <person name="Vaghefi N."/>
            <person name="Wilken P.M."/>
            <person name="An Z."/>
            <person name="de Beer Z.W."/>
            <person name="De Vos L."/>
            <person name="Chen L."/>
            <person name="Duong T.A."/>
            <person name="Gao Y."/>
            <person name="Hammerbacher A."/>
            <person name="Kikkert J.R."/>
            <person name="Li Y."/>
            <person name="Li H."/>
            <person name="Li K."/>
            <person name="Li Q."/>
            <person name="Liu X."/>
            <person name="Ma X."/>
            <person name="Naidoo K."/>
            <person name="Pethybridge S.J."/>
            <person name="Sun J."/>
            <person name="Steenkamp E.T."/>
            <person name="van der Nest M.A."/>
            <person name="van Wyk S."/>
            <person name="Wingfield M.J."/>
            <person name="Xiong C."/>
            <person name="Yue Q."/>
            <person name="Zhang X."/>
        </authorList>
    </citation>
    <scope>NUCLEOTIDE SEQUENCE [LARGE SCALE GENOMIC DNA]</scope>
    <source>
        <strain evidence="2 3">BP 5553</strain>
    </source>
</reference>
<proteinExistence type="predicted"/>
<evidence type="ECO:0000313" key="2">
    <source>
        <dbReference type="EMBL" id="RDL37579.1"/>
    </source>
</evidence>
<keyword evidence="3" id="KW-1185">Reference proteome</keyword>
<name>A0A370TPX6_9HELO</name>